<dbReference type="OrthoDB" id="121798at2157"/>
<dbReference type="GeneID" id="10821893"/>
<dbReference type="HOGENOM" id="CLU_362346_0_0_2"/>
<gene>
    <name evidence="2" type="ordered locus">Mzhil_0289</name>
</gene>
<dbReference type="RefSeq" id="WP_013897604.1">
    <property type="nucleotide sequence ID" value="NC_015676.1"/>
</dbReference>
<evidence type="ECO:0000313" key="2">
    <source>
        <dbReference type="EMBL" id="AEH60165.1"/>
    </source>
</evidence>
<feature type="region of interest" description="Disordered" evidence="1">
    <location>
        <begin position="710"/>
        <end position="732"/>
    </location>
</feature>
<evidence type="ECO:0000313" key="3">
    <source>
        <dbReference type="Proteomes" id="UP000006622"/>
    </source>
</evidence>
<dbReference type="EMBL" id="CP002101">
    <property type="protein sequence ID" value="AEH60165.1"/>
    <property type="molecule type" value="Genomic_DNA"/>
</dbReference>
<dbReference type="Proteomes" id="UP000006622">
    <property type="component" value="Chromosome"/>
</dbReference>
<name>F7XNX5_METZD</name>
<reference evidence="2 3" key="1">
    <citation type="submission" date="2010-07" db="EMBL/GenBank/DDBJ databases">
        <title>The complete genome of Methanosalsum zhilinae DSM 4017.</title>
        <authorList>
            <consortium name="US DOE Joint Genome Institute (JGI-PGF)"/>
            <person name="Lucas S."/>
            <person name="Copeland A."/>
            <person name="Lapidus A."/>
            <person name="Glavina del Rio T."/>
            <person name="Dalin E."/>
            <person name="Tice H."/>
            <person name="Bruce D."/>
            <person name="Goodwin L."/>
            <person name="Pitluck S."/>
            <person name="Kyrpides N."/>
            <person name="Mavromatis K."/>
            <person name="Ovchinnikova G."/>
            <person name="Daligault H."/>
            <person name="Detter J.C."/>
            <person name="Han C."/>
            <person name="Tapia R."/>
            <person name="Larimer F."/>
            <person name="Land M."/>
            <person name="Hauser L."/>
            <person name="Markowitz V."/>
            <person name="Cheng J.-F."/>
            <person name="Hugenholtz P."/>
            <person name="Woyke T."/>
            <person name="Wu D."/>
            <person name="Spring S."/>
            <person name="Schueler E."/>
            <person name="Brambilla E."/>
            <person name="Klenk H.-P."/>
            <person name="Eisen J.A."/>
        </authorList>
    </citation>
    <scope>NUCLEOTIDE SEQUENCE [LARGE SCALE GENOMIC DNA]</scope>
    <source>
        <strain evidence="3">DSM 4017 / NBRC 107636 / OCM 62 / WeN5</strain>
    </source>
</reference>
<sequence length="771" mass="86346" precursor="true">MRWKLSVILLAAMVCLALTGVSAAQDNNCDVKFCWEKPCGTKVIDCDTEVTHVLNDFKTTPAIKESVNGVVYLIIDEERNKVRPGDIRLTWYHTNYPPNTKVKAGDFDVDNNVSDLPNATISYYDINHNGIYDLYDPVYIDKHGTGEVSINDIRVTDIPPVDVKSLNPENAGEVIYTQAQFAQRWTKVLSSTAPDFKWELNPIGSGNVEDLVKYVDVDCSGDWSCADRIYLIQPSSVEYYMNGKWISYDDFVTIGDVRFFVDPADEKFECGTKVQQCDKDATYMLIRPGMVEHLPTPILSKQVLEPTAIYLDMDASGTVSIGDIRLSHVSTTYEPNTKVKWCDEMDLGKELVAIDQYAIKYADIDGLDGYTLGDPLYIDLDGNNKVSAGDIRLTNVPVFCMDDLEAGEIGPMWSVVKGGLNPDADVGWDLETIGHISEITGYIDSDCTGDWTCPDKLYFQQLTGGLHDYFVTIGDHRTYVPPEAIEEEDWFECGTKVVQCNKDLVYVLMEPDVTVKVGLTHQGYYLDMDRSGTVTVGDIRLSEITTKFDVYDPNTKVVQHDTDIGHQMQYKNDDGYYFYLAYTGSGGYNVNSPLYLRTQATADTLDRYYLSPGDLRLSDVPVGVGSIGESYTFIEEGDADDGVRFYRLGDSTISKAMVHNYLMIFDADCSGDWTCPDKLYLQQKPTRHQNWLNDYFVTIGDFRIYMPPMEDVDNGNDTGNGDTGNGDTGNNDEVTLDDVIAAIMDYFASQGTNPTIEEVVSLIQTYMTQNQ</sequence>
<dbReference type="STRING" id="679901.Mzhil_0289"/>
<evidence type="ECO:0000256" key="1">
    <source>
        <dbReference type="SAM" id="MobiDB-lite"/>
    </source>
</evidence>
<dbReference type="KEGG" id="mzh:Mzhil_0289"/>
<organism evidence="2 3">
    <name type="scientific">Methanosalsum zhilinae (strain DSM 4017 / NBRC 107636 / OCM 62 / WeN5)</name>
    <name type="common">Methanohalophilus zhilinae</name>
    <dbReference type="NCBI Taxonomy" id="679901"/>
    <lineage>
        <taxon>Archaea</taxon>
        <taxon>Methanobacteriati</taxon>
        <taxon>Methanobacteriota</taxon>
        <taxon>Stenosarchaea group</taxon>
        <taxon>Methanomicrobia</taxon>
        <taxon>Methanosarcinales</taxon>
        <taxon>Methanosarcinaceae</taxon>
        <taxon>Methanosalsum</taxon>
    </lineage>
</organism>
<accession>F7XNX5</accession>
<proteinExistence type="predicted"/>
<protein>
    <submittedName>
        <fullName evidence="2">Uncharacterized protein</fullName>
    </submittedName>
</protein>
<dbReference type="AlphaFoldDB" id="F7XNX5"/>
<keyword evidence="3" id="KW-1185">Reference proteome</keyword>